<dbReference type="InterPro" id="IPR049174">
    <property type="entry name" value="Beta-AFase-like"/>
</dbReference>
<dbReference type="AlphaFoldDB" id="A0A1I6TLF2"/>
<dbReference type="InterPro" id="IPR012878">
    <property type="entry name" value="Beta-AFase-like_GH127_cat"/>
</dbReference>
<dbReference type="InterPro" id="IPR008928">
    <property type="entry name" value="6-hairpin_glycosidase_sf"/>
</dbReference>
<evidence type="ECO:0000259" key="1">
    <source>
        <dbReference type="Pfam" id="PF07944"/>
    </source>
</evidence>
<feature type="domain" description="Non-reducing end beta-L-arabinofuranosidase-like GH127 catalytic" evidence="1">
    <location>
        <begin position="2"/>
        <end position="45"/>
    </location>
</feature>
<evidence type="ECO:0000313" key="2">
    <source>
        <dbReference type="EMBL" id="SFS90004.1"/>
    </source>
</evidence>
<organism evidence="2 3">
    <name type="scientific">Halostagnicola kamekurae</name>
    <dbReference type="NCBI Taxonomy" id="619731"/>
    <lineage>
        <taxon>Archaea</taxon>
        <taxon>Methanobacteriati</taxon>
        <taxon>Methanobacteriota</taxon>
        <taxon>Stenosarchaea group</taxon>
        <taxon>Halobacteria</taxon>
        <taxon>Halobacteriales</taxon>
        <taxon>Natrialbaceae</taxon>
        <taxon>Halostagnicola</taxon>
    </lineage>
</organism>
<reference evidence="3" key="1">
    <citation type="submission" date="2016-10" db="EMBL/GenBank/DDBJ databases">
        <authorList>
            <person name="Varghese N."/>
            <person name="Submissions S."/>
        </authorList>
    </citation>
    <scope>NUCLEOTIDE SEQUENCE [LARGE SCALE GENOMIC DNA]</scope>
    <source>
        <strain evidence="3">DSM 22427</strain>
    </source>
</reference>
<dbReference type="PANTHER" id="PTHR43465">
    <property type="entry name" value="DUF1680 DOMAIN PROTEIN (AFU_ORTHOLOGUE AFUA_1G08910)"/>
    <property type="match status" value="1"/>
</dbReference>
<dbReference type="GO" id="GO:0005975">
    <property type="term" value="P:carbohydrate metabolic process"/>
    <property type="evidence" value="ECO:0007669"/>
    <property type="project" value="InterPro"/>
</dbReference>
<accession>A0A1I6TLF2</accession>
<dbReference type="Proteomes" id="UP000199199">
    <property type="component" value="Unassembled WGS sequence"/>
</dbReference>
<protein>
    <submittedName>
        <fullName evidence="2">Beta-L-arabinofuranosidase, GH127</fullName>
    </submittedName>
</protein>
<sequence length="59" mass="6843">MMHELYCAGHLIEAAVAHFRATSDSRLLDVASRFADHIDARVDDESTVRRATKRSNWRW</sequence>
<dbReference type="SUPFAM" id="SSF48208">
    <property type="entry name" value="Six-hairpin glycosidases"/>
    <property type="match status" value="1"/>
</dbReference>
<gene>
    <name evidence="2" type="ORF">SAMN04488556_3206</name>
</gene>
<evidence type="ECO:0000313" key="3">
    <source>
        <dbReference type="Proteomes" id="UP000199199"/>
    </source>
</evidence>
<dbReference type="PANTHER" id="PTHR43465:SF2">
    <property type="entry name" value="DUF1680 DOMAIN PROTEIN (AFU_ORTHOLOGUE AFUA_1G08910)"/>
    <property type="match status" value="1"/>
</dbReference>
<dbReference type="EMBL" id="FOZS01000003">
    <property type="protein sequence ID" value="SFS90004.1"/>
    <property type="molecule type" value="Genomic_DNA"/>
</dbReference>
<proteinExistence type="predicted"/>
<keyword evidence="3" id="KW-1185">Reference proteome</keyword>
<dbReference type="Pfam" id="PF07944">
    <property type="entry name" value="Beta-AFase-like_GH127_cat"/>
    <property type="match status" value="1"/>
</dbReference>
<name>A0A1I6TLF2_9EURY</name>